<evidence type="ECO:0000256" key="1">
    <source>
        <dbReference type="ARBA" id="ARBA00004123"/>
    </source>
</evidence>
<protein>
    <recommendedName>
        <fullName evidence="4">CRC domain-containing protein</fullName>
    </recommendedName>
</protein>
<accession>A0A553QDH7</accession>
<proteinExistence type="inferred from homology"/>
<dbReference type="SMART" id="SM01114">
    <property type="entry name" value="CXC"/>
    <property type="match status" value="2"/>
</dbReference>
<dbReference type="PANTHER" id="PTHR12446:SF34">
    <property type="entry name" value="PROTEIN LIN-54 HOMOLOG"/>
    <property type="match status" value="1"/>
</dbReference>
<dbReference type="EMBL" id="SRMA01026075">
    <property type="protein sequence ID" value="TRY87990.1"/>
    <property type="molecule type" value="Genomic_DNA"/>
</dbReference>
<sequence>MNELEGQEYSYRGATSEGHMIPHRNAHGSPQLTNLVTHHMPSAPGYSRIDETQREDDYATYRILHPVACDPMPQVTHYSPATYSEYILAQPSHYHCPYNPWASQGAFHHGMPSAEMCRGIPSIGPDAYCLEGYSMHQGFRHGNHSNAFLLSSHGEENMGEKSPAQTSNIQQPVQVVCDVDAGGQLVMLNQWSPGHIPRSMMTGVHSEFQSSSAEDRSIHVDVNSLSTSEMGNSEMTMSSHNTSSLSPGSQTLVVEQEDVVQPKGCERLKWEKSKRPCNCTKSQCLKLYCECFAYGEFCNNCKCVNCFNNTEHDLERSQAVKACLVRNPGAFRPKIGSRKQGTVKGCHTKGCNCKRSGCLKNYCECYEVTSFTDDNQMCPLASITPDVVEATCGCLLVQAEEAEKEGLTAPHAERMILEEFGQCLTQIVGSIFKSTNIGV</sequence>
<comment type="subcellular location">
    <subcellularLocation>
        <location evidence="1">Nucleus</location>
    </subcellularLocation>
</comment>
<dbReference type="GO" id="GO:0005634">
    <property type="term" value="C:nucleus"/>
    <property type="evidence" value="ECO:0007669"/>
    <property type="project" value="UniProtKB-SubCell"/>
</dbReference>
<dbReference type="STRING" id="623744.A0A553QDH7"/>
<evidence type="ECO:0000313" key="5">
    <source>
        <dbReference type="EMBL" id="TRY87990.1"/>
    </source>
</evidence>
<dbReference type="GO" id="GO:0006355">
    <property type="term" value="P:regulation of DNA-templated transcription"/>
    <property type="evidence" value="ECO:0007669"/>
    <property type="project" value="TreeGrafter"/>
</dbReference>
<reference evidence="5 6" key="1">
    <citation type="journal article" date="2019" name="Sci. Data">
        <title>Hybrid genome assembly and annotation of Danionella translucida.</title>
        <authorList>
            <person name="Kadobianskyi M."/>
            <person name="Schulze L."/>
            <person name="Schuelke M."/>
            <person name="Judkewitz B."/>
        </authorList>
    </citation>
    <scope>NUCLEOTIDE SEQUENCE [LARGE SCALE GENOMIC DNA]</scope>
    <source>
        <strain evidence="5 6">Bolton</strain>
    </source>
</reference>
<evidence type="ECO:0000256" key="2">
    <source>
        <dbReference type="ARBA" id="ARBA00007267"/>
    </source>
</evidence>
<dbReference type="InterPro" id="IPR033467">
    <property type="entry name" value="Tesmin/TSO1-like_CXC"/>
</dbReference>
<gene>
    <name evidence="5" type="ORF">DNTS_007018</name>
</gene>
<keyword evidence="6" id="KW-1185">Reference proteome</keyword>
<feature type="domain" description="CRC" evidence="4">
    <location>
        <begin position="273"/>
        <end position="387"/>
    </location>
</feature>
<dbReference type="PANTHER" id="PTHR12446">
    <property type="entry name" value="TESMIN/TSO1-RELATED"/>
    <property type="match status" value="1"/>
</dbReference>
<evidence type="ECO:0000259" key="4">
    <source>
        <dbReference type="PROSITE" id="PS51634"/>
    </source>
</evidence>
<keyword evidence="3" id="KW-0539">Nucleus</keyword>
<organism evidence="5 6">
    <name type="scientific">Danionella cerebrum</name>
    <dbReference type="NCBI Taxonomy" id="2873325"/>
    <lineage>
        <taxon>Eukaryota</taxon>
        <taxon>Metazoa</taxon>
        <taxon>Chordata</taxon>
        <taxon>Craniata</taxon>
        <taxon>Vertebrata</taxon>
        <taxon>Euteleostomi</taxon>
        <taxon>Actinopterygii</taxon>
        <taxon>Neopterygii</taxon>
        <taxon>Teleostei</taxon>
        <taxon>Ostariophysi</taxon>
        <taxon>Cypriniformes</taxon>
        <taxon>Danionidae</taxon>
        <taxon>Danioninae</taxon>
        <taxon>Danionella</taxon>
    </lineage>
</organism>
<evidence type="ECO:0000313" key="6">
    <source>
        <dbReference type="Proteomes" id="UP000316079"/>
    </source>
</evidence>
<dbReference type="AlphaFoldDB" id="A0A553QDH7"/>
<dbReference type="Pfam" id="PF03638">
    <property type="entry name" value="TCR"/>
    <property type="match status" value="2"/>
</dbReference>
<comment type="similarity">
    <text evidence="2">Belongs to the lin-54 family.</text>
</comment>
<dbReference type="OrthoDB" id="6283463at2759"/>
<dbReference type="Proteomes" id="UP000316079">
    <property type="component" value="Unassembled WGS sequence"/>
</dbReference>
<evidence type="ECO:0000256" key="3">
    <source>
        <dbReference type="ARBA" id="ARBA00023242"/>
    </source>
</evidence>
<comment type="caution">
    <text evidence="5">The sequence shown here is derived from an EMBL/GenBank/DDBJ whole genome shotgun (WGS) entry which is preliminary data.</text>
</comment>
<dbReference type="InterPro" id="IPR028307">
    <property type="entry name" value="Lin-54_fam"/>
</dbReference>
<name>A0A553QDH7_9TELE</name>
<dbReference type="InterPro" id="IPR005172">
    <property type="entry name" value="CRC"/>
</dbReference>
<dbReference type="PROSITE" id="PS51634">
    <property type="entry name" value="CRC"/>
    <property type="match status" value="1"/>
</dbReference>